<dbReference type="AlphaFoldDB" id="A0A7J7MW18"/>
<dbReference type="EMBL" id="JACGCM010001210">
    <property type="protein sequence ID" value="KAF6159017.1"/>
    <property type="molecule type" value="Genomic_DNA"/>
</dbReference>
<keyword evidence="3" id="KW-1185">Reference proteome</keyword>
<evidence type="ECO:0000313" key="3">
    <source>
        <dbReference type="Proteomes" id="UP000541444"/>
    </source>
</evidence>
<name>A0A7J7MW18_9MAGN</name>
<dbReference type="OrthoDB" id="432685at2759"/>
<feature type="transmembrane region" description="Helical" evidence="1">
    <location>
        <begin position="6"/>
        <end position="24"/>
    </location>
</feature>
<keyword evidence="1" id="KW-0472">Membrane</keyword>
<dbReference type="Proteomes" id="UP000541444">
    <property type="component" value="Unassembled WGS sequence"/>
</dbReference>
<gene>
    <name evidence="2" type="ORF">GIB67_042098</name>
</gene>
<comment type="caution">
    <text evidence="2">The sequence shown here is derived from an EMBL/GenBank/DDBJ whole genome shotgun (WGS) entry which is preliminary data.</text>
</comment>
<evidence type="ECO:0000313" key="2">
    <source>
        <dbReference type="EMBL" id="KAF6159017.1"/>
    </source>
</evidence>
<reference evidence="2 3" key="1">
    <citation type="journal article" date="2020" name="IScience">
        <title>Genome Sequencing of the Endangered Kingdonia uniflora (Circaeasteraceae, Ranunculales) Reveals Potential Mechanisms of Evolutionary Specialization.</title>
        <authorList>
            <person name="Sun Y."/>
            <person name="Deng T."/>
            <person name="Zhang A."/>
            <person name="Moore M.J."/>
            <person name="Landis J.B."/>
            <person name="Lin N."/>
            <person name="Zhang H."/>
            <person name="Zhang X."/>
            <person name="Huang J."/>
            <person name="Zhang X."/>
            <person name="Sun H."/>
            <person name="Wang H."/>
        </authorList>
    </citation>
    <scope>NUCLEOTIDE SEQUENCE [LARGE SCALE GENOMIC DNA]</scope>
    <source>
        <strain evidence="2">TB1705</strain>
        <tissue evidence="2">Leaf</tissue>
    </source>
</reference>
<accession>A0A7J7MW18</accession>
<sequence length="155" mass="17138">MLSFLKGLVAILFIYVEYPFCLVMNRKLLSSHLFDTIRLIQKENCQHLSSLKPGDVVEVKGPIEKLRYTPNMKRNIGMFGLVGTMHSLMDWLTCDSDQASTSISTTPSKAIPPATAIGETTKETGNVFHPSAGTSCLNILGYTFFCMVIFVLAIV</sequence>
<keyword evidence="1" id="KW-1133">Transmembrane helix</keyword>
<organism evidence="2 3">
    <name type="scientific">Kingdonia uniflora</name>
    <dbReference type="NCBI Taxonomy" id="39325"/>
    <lineage>
        <taxon>Eukaryota</taxon>
        <taxon>Viridiplantae</taxon>
        <taxon>Streptophyta</taxon>
        <taxon>Embryophyta</taxon>
        <taxon>Tracheophyta</taxon>
        <taxon>Spermatophyta</taxon>
        <taxon>Magnoliopsida</taxon>
        <taxon>Ranunculales</taxon>
        <taxon>Circaeasteraceae</taxon>
        <taxon>Kingdonia</taxon>
    </lineage>
</organism>
<protein>
    <submittedName>
        <fullName evidence="2">Uncharacterized protein</fullName>
    </submittedName>
</protein>
<feature type="transmembrane region" description="Helical" evidence="1">
    <location>
        <begin position="136"/>
        <end position="154"/>
    </location>
</feature>
<evidence type="ECO:0000256" key="1">
    <source>
        <dbReference type="SAM" id="Phobius"/>
    </source>
</evidence>
<proteinExistence type="predicted"/>
<keyword evidence="1" id="KW-0812">Transmembrane</keyword>